<organism evidence="2 3">
    <name type="scientific">Scrofimicrobium canadense</name>
    <dbReference type="NCBI Taxonomy" id="2652290"/>
    <lineage>
        <taxon>Bacteria</taxon>
        <taxon>Bacillati</taxon>
        <taxon>Actinomycetota</taxon>
        <taxon>Actinomycetes</taxon>
        <taxon>Actinomycetales</taxon>
        <taxon>Actinomycetaceae</taxon>
        <taxon>Scrofimicrobium</taxon>
    </lineage>
</organism>
<dbReference type="Gene3D" id="3.40.50.880">
    <property type="match status" value="1"/>
</dbReference>
<dbReference type="PROSITE" id="PS51273">
    <property type="entry name" value="GATASE_TYPE_1"/>
    <property type="match status" value="1"/>
</dbReference>
<dbReference type="PANTHER" id="PTHR42695:SF5">
    <property type="entry name" value="GLUTAMINE AMIDOTRANSFERASE YLR126C-RELATED"/>
    <property type="match status" value="1"/>
</dbReference>
<evidence type="ECO:0000313" key="3">
    <source>
        <dbReference type="Proteomes" id="UP000470875"/>
    </source>
</evidence>
<dbReference type="SUPFAM" id="SSF52317">
    <property type="entry name" value="Class I glutamine amidotransferase-like"/>
    <property type="match status" value="1"/>
</dbReference>
<dbReference type="AlphaFoldDB" id="A0A6N7VQ07"/>
<dbReference type="NCBIfam" id="NF005743">
    <property type="entry name" value="PRK07567.1"/>
    <property type="match status" value="1"/>
</dbReference>
<dbReference type="EMBL" id="VULO01000003">
    <property type="protein sequence ID" value="MSS83834.1"/>
    <property type="molecule type" value="Genomic_DNA"/>
</dbReference>
<gene>
    <name evidence="2" type="ORF">FYJ24_03470</name>
</gene>
<accession>A0A6N7VQ07</accession>
<dbReference type="InterPro" id="IPR044992">
    <property type="entry name" value="ChyE-like"/>
</dbReference>
<dbReference type="InterPro" id="IPR029062">
    <property type="entry name" value="Class_I_gatase-like"/>
</dbReference>
<keyword evidence="2" id="KW-0315">Glutamine amidotransferase</keyword>
<dbReference type="CDD" id="cd01741">
    <property type="entry name" value="GATase1_1"/>
    <property type="match status" value="1"/>
</dbReference>
<name>A0A6N7VQ07_9ACTO</name>
<dbReference type="PANTHER" id="PTHR42695">
    <property type="entry name" value="GLUTAMINE AMIDOTRANSFERASE YLR126C-RELATED"/>
    <property type="match status" value="1"/>
</dbReference>
<dbReference type="InterPro" id="IPR017926">
    <property type="entry name" value="GATASE"/>
</dbReference>
<feature type="domain" description="Glutamine amidotransferase" evidence="1">
    <location>
        <begin position="78"/>
        <end position="219"/>
    </location>
</feature>
<comment type="caution">
    <text evidence="2">The sequence shown here is derived from an EMBL/GenBank/DDBJ whole genome shotgun (WGS) entry which is preliminary data.</text>
</comment>
<dbReference type="GO" id="GO:0005829">
    <property type="term" value="C:cytosol"/>
    <property type="evidence" value="ECO:0007669"/>
    <property type="project" value="TreeGrafter"/>
</dbReference>
<sequence length="274" mass="30634">MRRSRSRRADVFIESGYPARAVYHRSMSRFLMLSTRDNDDLALGERSALLKYSGLNHDELTWVRLERDAFPRIDLSAWDGIILCGSRFDVGAPESSKSLKQQEIEGNLHRLLSEIIARDFPFMGICYGLGLLTVQLGGRMDTTYSEDISAPVLTLTSEGLREPLLSNIPPRFQAYVGHHEAVSVLPPDMVTLVQGQAAPTQMIRIGKNVFATQFHPELDLAGIQFRIEFFADAGYYPPSERALVEERVLGVDTSAAHSILRNFATRYGSRITAA</sequence>
<dbReference type="Proteomes" id="UP000470875">
    <property type="component" value="Unassembled WGS sequence"/>
</dbReference>
<evidence type="ECO:0000259" key="1">
    <source>
        <dbReference type="Pfam" id="PF00117"/>
    </source>
</evidence>
<keyword evidence="2" id="KW-0808">Transferase</keyword>
<evidence type="ECO:0000313" key="2">
    <source>
        <dbReference type="EMBL" id="MSS83834.1"/>
    </source>
</evidence>
<dbReference type="Pfam" id="PF00117">
    <property type="entry name" value="GATase"/>
    <property type="match status" value="1"/>
</dbReference>
<protein>
    <submittedName>
        <fullName evidence="2">Glutamine amidotransferase</fullName>
    </submittedName>
</protein>
<keyword evidence="3" id="KW-1185">Reference proteome</keyword>
<dbReference type="GO" id="GO:0016740">
    <property type="term" value="F:transferase activity"/>
    <property type="evidence" value="ECO:0007669"/>
    <property type="project" value="UniProtKB-KW"/>
</dbReference>
<reference evidence="2 3" key="1">
    <citation type="submission" date="2019-08" db="EMBL/GenBank/DDBJ databases">
        <title>In-depth cultivation of the pig gut microbiome towards novel bacterial diversity and tailored functional studies.</title>
        <authorList>
            <person name="Wylensek D."/>
            <person name="Hitch T.C.A."/>
            <person name="Clavel T."/>
        </authorList>
    </citation>
    <scope>NUCLEOTIDE SEQUENCE [LARGE SCALE GENOMIC DNA]</scope>
    <source>
        <strain evidence="2 3">WB03_NA08</strain>
    </source>
</reference>
<proteinExistence type="predicted"/>